<dbReference type="WBParaSite" id="PSAMB.scaffold909size38770.g9729.t1">
    <property type="protein sequence ID" value="PSAMB.scaffold909size38770.g9729.t1"/>
    <property type="gene ID" value="PSAMB.scaffold909size38770.g9729"/>
</dbReference>
<feature type="compositionally biased region" description="Basic and acidic residues" evidence="1">
    <location>
        <begin position="141"/>
        <end position="152"/>
    </location>
</feature>
<evidence type="ECO:0000256" key="1">
    <source>
        <dbReference type="SAM" id="MobiDB-lite"/>
    </source>
</evidence>
<sequence>MQPMNERTWRARKRSAGGSRRRRREWRRGAAGSLNENGRRAVDAAPTRRPSSRRPTARTSTQRLAREAVVVRFDRNGVMRGGGGARQATLIDGRKLKRQAAVRTQRRVIADGVATKNGARVINPTYARAKAVRRRRRRRLDQKPLEQVVADR</sequence>
<name>A0A914XP59_9BILA</name>
<accession>A0A914XP59</accession>
<evidence type="ECO:0000313" key="3">
    <source>
        <dbReference type="WBParaSite" id="PSAMB.scaffold909size38770.g9729.t1"/>
    </source>
</evidence>
<dbReference type="Proteomes" id="UP000887566">
    <property type="component" value="Unplaced"/>
</dbReference>
<feature type="compositionally biased region" description="Basic residues" evidence="1">
    <location>
        <begin position="10"/>
        <end position="26"/>
    </location>
</feature>
<feature type="compositionally biased region" description="Basic residues" evidence="1">
    <location>
        <begin position="130"/>
        <end position="140"/>
    </location>
</feature>
<keyword evidence="2" id="KW-1185">Reference proteome</keyword>
<reference evidence="3" key="1">
    <citation type="submission" date="2022-11" db="UniProtKB">
        <authorList>
            <consortium name="WormBaseParasite"/>
        </authorList>
    </citation>
    <scope>IDENTIFICATION</scope>
</reference>
<dbReference type="AlphaFoldDB" id="A0A914XP59"/>
<feature type="region of interest" description="Disordered" evidence="1">
    <location>
        <begin position="129"/>
        <end position="152"/>
    </location>
</feature>
<proteinExistence type="predicted"/>
<feature type="region of interest" description="Disordered" evidence="1">
    <location>
        <begin position="1"/>
        <end position="65"/>
    </location>
</feature>
<protein>
    <submittedName>
        <fullName evidence="3">Uncharacterized protein</fullName>
    </submittedName>
</protein>
<evidence type="ECO:0000313" key="2">
    <source>
        <dbReference type="Proteomes" id="UP000887566"/>
    </source>
</evidence>
<organism evidence="2 3">
    <name type="scientific">Plectus sambesii</name>
    <dbReference type="NCBI Taxonomy" id="2011161"/>
    <lineage>
        <taxon>Eukaryota</taxon>
        <taxon>Metazoa</taxon>
        <taxon>Ecdysozoa</taxon>
        <taxon>Nematoda</taxon>
        <taxon>Chromadorea</taxon>
        <taxon>Plectida</taxon>
        <taxon>Plectina</taxon>
        <taxon>Plectoidea</taxon>
        <taxon>Plectidae</taxon>
        <taxon>Plectus</taxon>
    </lineage>
</organism>